<keyword evidence="3" id="KW-0804">Transcription</keyword>
<dbReference type="InterPro" id="IPR051011">
    <property type="entry name" value="Metal_resp_trans_reg"/>
</dbReference>
<dbReference type="PROSITE" id="PS50987">
    <property type="entry name" value="HTH_ARSR_2"/>
    <property type="match status" value="1"/>
</dbReference>
<comment type="caution">
    <text evidence="6">The sequence shown here is derived from an EMBL/GenBank/DDBJ whole genome shotgun (WGS) entry which is preliminary data.</text>
</comment>
<protein>
    <submittedName>
        <fullName evidence="6">Helix-turn-helix transcriptional regulator</fullName>
    </submittedName>
</protein>
<dbReference type="InterPro" id="IPR011991">
    <property type="entry name" value="ArsR-like_HTH"/>
</dbReference>
<reference evidence="6 7" key="1">
    <citation type="submission" date="2019-08" db="EMBL/GenBank/DDBJ databases">
        <title>Genone of Arthrobacter echini P9.</title>
        <authorList>
            <person name="Bowman J.P."/>
        </authorList>
    </citation>
    <scope>NUCLEOTIDE SEQUENCE [LARGE SCALE GENOMIC DNA]</scope>
    <source>
        <strain evidence="6 7">P9</strain>
    </source>
</reference>
<dbReference type="SUPFAM" id="SSF46785">
    <property type="entry name" value="Winged helix' DNA-binding domain"/>
    <property type="match status" value="1"/>
</dbReference>
<dbReference type="GO" id="GO:0003700">
    <property type="term" value="F:DNA-binding transcription factor activity"/>
    <property type="evidence" value="ECO:0007669"/>
    <property type="project" value="InterPro"/>
</dbReference>
<dbReference type="GO" id="GO:0003677">
    <property type="term" value="F:DNA binding"/>
    <property type="evidence" value="ECO:0007669"/>
    <property type="project" value="UniProtKB-KW"/>
</dbReference>
<evidence type="ECO:0000256" key="1">
    <source>
        <dbReference type="ARBA" id="ARBA00023015"/>
    </source>
</evidence>
<feature type="region of interest" description="Disordered" evidence="4">
    <location>
        <begin position="1"/>
        <end position="28"/>
    </location>
</feature>
<evidence type="ECO:0000313" key="6">
    <source>
        <dbReference type="EMBL" id="TYC97994.1"/>
    </source>
</evidence>
<keyword evidence="1" id="KW-0805">Transcription regulation</keyword>
<dbReference type="AlphaFoldDB" id="A0A5D0XN41"/>
<dbReference type="RefSeq" id="WP_148601566.1">
    <property type="nucleotide sequence ID" value="NZ_VSLD01000006.1"/>
</dbReference>
<evidence type="ECO:0000256" key="3">
    <source>
        <dbReference type="ARBA" id="ARBA00023163"/>
    </source>
</evidence>
<keyword evidence="7" id="KW-1185">Reference proteome</keyword>
<dbReference type="Gene3D" id="1.10.10.10">
    <property type="entry name" value="Winged helix-like DNA-binding domain superfamily/Winged helix DNA-binding domain"/>
    <property type="match status" value="1"/>
</dbReference>
<feature type="domain" description="HTH arsR-type" evidence="5">
    <location>
        <begin position="28"/>
        <end position="122"/>
    </location>
</feature>
<dbReference type="Proteomes" id="UP000323410">
    <property type="component" value="Unassembled WGS sequence"/>
</dbReference>
<dbReference type="OrthoDB" id="9810923at2"/>
<organism evidence="6 7">
    <name type="scientific">Arthrobacter echini</name>
    <dbReference type="NCBI Taxonomy" id="1529066"/>
    <lineage>
        <taxon>Bacteria</taxon>
        <taxon>Bacillati</taxon>
        <taxon>Actinomycetota</taxon>
        <taxon>Actinomycetes</taxon>
        <taxon>Micrococcales</taxon>
        <taxon>Micrococcaceae</taxon>
        <taxon>Arthrobacter</taxon>
    </lineage>
</organism>
<evidence type="ECO:0000256" key="2">
    <source>
        <dbReference type="ARBA" id="ARBA00023125"/>
    </source>
</evidence>
<name>A0A5D0XN41_9MICC</name>
<dbReference type="SMART" id="SM00418">
    <property type="entry name" value="HTH_ARSR"/>
    <property type="match status" value="1"/>
</dbReference>
<dbReference type="Pfam" id="PF01022">
    <property type="entry name" value="HTH_5"/>
    <property type="match status" value="1"/>
</dbReference>
<dbReference type="EMBL" id="VSLD01000006">
    <property type="protein sequence ID" value="TYC97994.1"/>
    <property type="molecule type" value="Genomic_DNA"/>
</dbReference>
<evidence type="ECO:0000313" key="7">
    <source>
        <dbReference type="Proteomes" id="UP000323410"/>
    </source>
</evidence>
<dbReference type="InterPro" id="IPR036388">
    <property type="entry name" value="WH-like_DNA-bd_sf"/>
</dbReference>
<dbReference type="PANTHER" id="PTHR43132:SF8">
    <property type="entry name" value="HTH-TYPE TRANSCRIPTIONAL REGULATOR KMTR"/>
    <property type="match status" value="1"/>
</dbReference>
<keyword evidence="2" id="KW-0238">DNA-binding</keyword>
<evidence type="ECO:0000259" key="5">
    <source>
        <dbReference type="PROSITE" id="PS50987"/>
    </source>
</evidence>
<dbReference type="PANTHER" id="PTHR43132">
    <property type="entry name" value="ARSENICAL RESISTANCE OPERON REPRESSOR ARSR-RELATED"/>
    <property type="match status" value="1"/>
</dbReference>
<evidence type="ECO:0000256" key="4">
    <source>
        <dbReference type="SAM" id="MobiDB-lite"/>
    </source>
</evidence>
<dbReference type="PRINTS" id="PR00778">
    <property type="entry name" value="HTHARSR"/>
</dbReference>
<dbReference type="InterPro" id="IPR001845">
    <property type="entry name" value="HTH_ArsR_DNA-bd_dom"/>
</dbReference>
<sequence length="129" mass="13909">MIDHSGDPGSSRRRPAGSAPSLIHPVEPDARRLEAGAATFRMLADPTRLHILWLLTQGTADVGTLVAATGAARTAVSQHLAKLRLSGLVSTRKEARNVLYTIIDGHLTRLILEGMNHADHRVTGEPDHE</sequence>
<dbReference type="NCBIfam" id="NF033788">
    <property type="entry name" value="HTH_metalloreg"/>
    <property type="match status" value="1"/>
</dbReference>
<proteinExistence type="predicted"/>
<dbReference type="CDD" id="cd00090">
    <property type="entry name" value="HTH_ARSR"/>
    <property type="match status" value="1"/>
</dbReference>
<gene>
    <name evidence="6" type="ORF">FQ377_11995</name>
</gene>
<accession>A0A5D0XN41</accession>
<dbReference type="InterPro" id="IPR036390">
    <property type="entry name" value="WH_DNA-bd_sf"/>
</dbReference>